<proteinExistence type="predicted"/>
<gene>
    <name evidence="1" type="ORF">NM208_g934</name>
</gene>
<protein>
    <submittedName>
        <fullName evidence="1">Uncharacterized protein</fullName>
    </submittedName>
</protein>
<comment type="caution">
    <text evidence="1">The sequence shown here is derived from an EMBL/GenBank/DDBJ whole genome shotgun (WGS) entry which is preliminary data.</text>
</comment>
<name>A0ACC1SXY7_9HYPO</name>
<reference evidence="1" key="1">
    <citation type="submission" date="2022-08" db="EMBL/GenBank/DDBJ databases">
        <title>Genome Sequence of Fusarium decemcellulare.</title>
        <authorList>
            <person name="Buettner E."/>
        </authorList>
    </citation>
    <scope>NUCLEOTIDE SEQUENCE</scope>
    <source>
        <strain evidence="1">Babe19</strain>
    </source>
</reference>
<keyword evidence="2" id="KW-1185">Reference proteome</keyword>
<sequence length="343" mass="38298">MSDDESNPLASRHTSPLDPPGSGRTSLPLLQLADWDEELSYDEQPPTCVHYSIEWKLTLNHRSISKDTEPNLVLAPGPYWTTRLRPKVEKLAKKKLPSNRSFDIDDTDITVCVNDRGERDLTKRISVSFNYVEASEAAGATTRGRGSRSATASQLAERALAIDEEEAIPQCWVDTVGKNHYKLKTNHLRRLIKYVQLGNVLQSHDDVPPDVRDLVYAEEAQDASRKRKRRASSGAGTRPVNITNVMPPHSGHSCDSRDARPTSEMADTASKAPPYLGLTGMRDVNVTEYCGWHCSKVSNGVWKQEFQKACRLTLEEGFDLEQIRLDQDGDFIGKGVKVGIARR</sequence>
<dbReference type="Proteomes" id="UP001148629">
    <property type="component" value="Unassembled WGS sequence"/>
</dbReference>
<organism evidence="1 2">
    <name type="scientific">Fusarium decemcellulare</name>
    <dbReference type="NCBI Taxonomy" id="57161"/>
    <lineage>
        <taxon>Eukaryota</taxon>
        <taxon>Fungi</taxon>
        <taxon>Dikarya</taxon>
        <taxon>Ascomycota</taxon>
        <taxon>Pezizomycotina</taxon>
        <taxon>Sordariomycetes</taxon>
        <taxon>Hypocreomycetidae</taxon>
        <taxon>Hypocreales</taxon>
        <taxon>Nectriaceae</taxon>
        <taxon>Fusarium</taxon>
        <taxon>Fusarium decemcellulare species complex</taxon>
    </lineage>
</organism>
<evidence type="ECO:0000313" key="1">
    <source>
        <dbReference type="EMBL" id="KAJ3548582.1"/>
    </source>
</evidence>
<accession>A0ACC1SXY7</accession>
<evidence type="ECO:0000313" key="2">
    <source>
        <dbReference type="Proteomes" id="UP001148629"/>
    </source>
</evidence>
<dbReference type="EMBL" id="JANRMS010000044">
    <property type="protein sequence ID" value="KAJ3548582.1"/>
    <property type="molecule type" value="Genomic_DNA"/>
</dbReference>